<evidence type="ECO:0000259" key="2">
    <source>
        <dbReference type="Pfam" id="PF20151"/>
    </source>
</evidence>
<comment type="caution">
    <text evidence="3">The sequence shown here is derived from an EMBL/GenBank/DDBJ whole genome shotgun (WGS) entry which is preliminary data.</text>
</comment>
<evidence type="ECO:0000313" key="3">
    <source>
        <dbReference type="EMBL" id="KAJ7367967.1"/>
    </source>
</evidence>
<feature type="transmembrane region" description="Helical" evidence="1">
    <location>
        <begin position="202"/>
        <end position="223"/>
    </location>
</feature>
<sequence>MDSLETDLQVVSYVKAAFLTLLAYDTILHIGQEYRYVWKSRWSVVKILYLWTRYSTFIDTILAVQERVDFSRDASSCNRIMTFTTIFAGFGIGVAEIILMIRTYALYERSKKLLVFFTVIWFAAGGVNFWAVIQWTRSFKTEAAPSVGSACYLSGSDGGIGLVCYTSLLAGETLIVILTLWKALRNVHLQRSKLVTSFYRDGVLFYLAILPFSVANVAILFLAPPGLNLIADTPLRVMHSILCCHLITHVRSTALQDEETETRSALIFAKSPKSGGTYDVRSDFV</sequence>
<organism evidence="3 4">
    <name type="scientific">Mycena albidolilacea</name>
    <dbReference type="NCBI Taxonomy" id="1033008"/>
    <lineage>
        <taxon>Eukaryota</taxon>
        <taxon>Fungi</taxon>
        <taxon>Dikarya</taxon>
        <taxon>Basidiomycota</taxon>
        <taxon>Agaricomycotina</taxon>
        <taxon>Agaricomycetes</taxon>
        <taxon>Agaricomycetidae</taxon>
        <taxon>Agaricales</taxon>
        <taxon>Marasmiineae</taxon>
        <taxon>Mycenaceae</taxon>
        <taxon>Mycena</taxon>
    </lineage>
</organism>
<feature type="transmembrane region" description="Helical" evidence="1">
    <location>
        <begin position="159"/>
        <end position="181"/>
    </location>
</feature>
<keyword evidence="1" id="KW-1133">Transmembrane helix</keyword>
<dbReference type="AlphaFoldDB" id="A0AAD7AU45"/>
<feature type="transmembrane region" description="Helical" evidence="1">
    <location>
        <begin position="80"/>
        <end position="101"/>
    </location>
</feature>
<name>A0AAD7AU45_9AGAR</name>
<dbReference type="EMBL" id="JARIHO010000001">
    <property type="protein sequence ID" value="KAJ7367967.1"/>
    <property type="molecule type" value="Genomic_DNA"/>
</dbReference>
<evidence type="ECO:0000256" key="1">
    <source>
        <dbReference type="SAM" id="Phobius"/>
    </source>
</evidence>
<feature type="domain" description="DUF6533" evidence="2">
    <location>
        <begin position="13"/>
        <end position="58"/>
    </location>
</feature>
<gene>
    <name evidence="3" type="ORF">DFH08DRAFT_829925</name>
</gene>
<reference evidence="3" key="1">
    <citation type="submission" date="2023-03" db="EMBL/GenBank/DDBJ databases">
        <title>Massive genome expansion in bonnet fungi (Mycena s.s.) driven by repeated elements and novel gene families across ecological guilds.</title>
        <authorList>
            <consortium name="Lawrence Berkeley National Laboratory"/>
            <person name="Harder C.B."/>
            <person name="Miyauchi S."/>
            <person name="Viragh M."/>
            <person name="Kuo A."/>
            <person name="Thoen E."/>
            <person name="Andreopoulos B."/>
            <person name="Lu D."/>
            <person name="Skrede I."/>
            <person name="Drula E."/>
            <person name="Henrissat B."/>
            <person name="Morin E."/>
            <person name="Kohler A."/>
            <person name="Barry K."/>
            <person name="LaButti K."/>
            <person name="Morin E."/>
            <person name="Salamov A."/>
            <person name="Lipzen A."/>
            <person name="Mereny Z."/>
            <person name="Hegedus B."/>
            <person name="Baldrian P."/>
            <person name="Stursova M."/>
            <person name="Weitz H."/>
            <person name="Taylor A."/>
            <person name="Grigoriev I.V."/>
            <person name="Nagy L.G."/>
            <person name="Martin F."/>
            <person name="Kauserud H."/>
        </authorList>
    </citation>
    <scope>NUCLEOTIDE SEQUENCE</scope>
    <source>
        <strain evidence="3">CBHHK002</strain>
    </source>
</reference>
<evidence type="ECO:0000313" key="4">
    <source>
        <dbReference type="Proteomes" id="UP001218218"/>
    </source>
</evidence>
<protein>
    <recommendedName>
        <fullName evidence="2">DUF6533 domain-containing protein</fullName>
    </recommendedName>
</protein>
<feature type="transmembrane region" description="Helical" evidence="1">
    <location>
        <begin position="43"/>
        <end position="64"/>
    </location>
</feature>
<keyword evidence="1" id="KW-0472">Membrane</keyword>
<dbReference type="Proteomes" id="UP001218218">
    <property type="component" value="Unassembled WGS sequence"/>
</dbReference>
<keyword evidence="4" id="KW-1185">Reference proteome</keyword>
<accession>A0AAD7AU45</accession>
<dbReference type="InterPro" id="IPR045340">
    <property type="entry name" value="DUF6533"/>
</dbReference>
<keyword evidence="1" id="KW-0812">Transmembrane</keyword>
<feature type="transmembrane region" description="Helical" evidence="1">
    <location>
        <begin position="113"/>
        <end position="133"/>
    </location>
</feature>
<proteinExistence type="predicted"/>
<dbReference type="Pfam" id="PF20151">
    <property type="entry name" value="DUF6533"/>
    <property type="match status" value="1"/>
</dbReference>
<feature type="transmembrane region" description="Helical" evidence="1">
    <location>
        <begin position="12"/>
        <end position="31"/>
    </location>
</feature>